<name>A0A164WD42_DAUCS</name>
<dbReference type="OMA" id="MSIIVEM"/>
<dbReference type="Gramene" id="KZM91618">
    <property type="protein sequence ID" value="KZM91618"/>
    <property type="gene ID" value="DCAR_021017"/>
</dbReference>
<evidence type="ECO:0000313" key="5">
    <source>
        <dbReference type="EMBL" id="KZM91618.1"/>
    </source>
</evidence>
<dbReference type="GO" id="GO:0016301">
    <property type="term" value="F:kinase activity"/>
    <property type="evidence" value="ECO:0007669"/>
    <property type="project" value="UniProtKB-KW"/>
</dbReference>
<dbReference type="PANTHER" id="PTHR47973">
    <property type="entry name" value="CYSTEINE-RICH RECEPTOR-LIKE PROTEIN KINASE 3"/>
    <property type="match status" value="1"/>
</dbReference>
<reference evidence="5" key="1">
    <citation type="journal article" date="2016" name="Nat. Genet.">
        <title>A high-quality carrot genome assembly provides new insights into carotenoid accumulation and asterid genome evolution.</title>
        <authorList>
            <person name="Iorizzo M."/>
            <person name="Ellison S."/>
            <person name="Senalik D."/>
            <person name="Zeng P."/>
            <person name="Satapoomin P."/>
            <person name="Huang J."/>
            <person name="Bowman M."/>
            <person name="Iovene M."/>
            <person name="Sanseverino W."/>
            <person name="Cavagnaro P."/>
            <person name="Yildiz M."/>
            <person name="Macko-Podgorni A."/>
            <person name="Moranska E."/>
            <person name="Grzebelus E."/>
            <person name="Grzebelus D."/>
            <person name="Ashrafi H."/>
            <person name="Zheng Z."/>
            <person name="Cheng S."/>
            <person name="Spooner D."/>
            <person name="Van Deynze A."/>
            <person name="Simon P."/>
        </authorList>
    </citation>
    <scope>NUCLEOTIDE SEQUENCE [LARGE SCALE GENOMIC DNA]</scope>
    <source>
        <tissue evidence="5">Leaf</tissue>
    </source>
</reference>
<dbReference type="InterPro" id="IPR052059">
    <property type="entry name" value="CR_Ser/Thr_kinase"/>
</dbReference>
<sequence length="190" mass="20776">MPKLRPLMSTVVKMLTGEIEVQGKLIAKPGILPEAFLRRNIITGDASSPGYSSIEASPMPSTWLLNIASDILAWELYQEQDIVGLVDASLNGKFSLNEASRYIKIAFLCTQAAPRSRPLMSDVVNMLKGDIDVSEMEISKPGLLSELSRTYKSTPYESSIGSGKPDDVFLSMNEMSCGTMTFTSIEDGRD</sequence>
<protein>
    <recommendedName>
        <fullName evidence="6">Serine-threonine/tyrosine-protein kinase catalytic domain-containing protein</fullName>
    </recommendedName>
</protein>
<evidence type="ECO:0008006" key="6">
    <source>
        <dbReference type="Google" id="ProtNLM"/>
    </source>
</evidence>
<dbReference type="STRING" id="79200.A0A164WD42"/>
<evidence type="ECO:0000256" key="2">
    <source>
        <dbReference type="ARBA" id="ARBA00022741"/>
    </source>
</evidence>
<dbReference type="Gene3D" id="1.10.510.10">
    <property type="entry name" value="Transferase(Phosphotransferase) domain 1"/>
    <property type="match status" value="1"/>
</dbReference>
<organism evidence="5">
    <name type="scientific">Daucus carota subsp. sativus</name>
    <name type="common">Carrot</name>
    <dbReference type="NCBI Taxonomy" id="79200"/>
    <lineage>
        <taxon>Eukaryota</taxon>
        <taxon>Viridiplantae</taxon>
        <taxon>Streptophyta</taxon>
        <taxon>Embryophyta</taxon>
        <taxon>Tracheophyta</taxon>
        <taxon>Spermatophyta</taxon>
        <taxon>Magnoliopsida</taxon>
        <taxon>eudicotyledons</taxon>
        <taxon>Gunneridae</taxon>
        <taxon>Pentapetalae</taxon>
        <taxon>asterids</taxon>
        <taxon>campanulids</taxon>
        <taxon>Apiales</taxon>
        <taxon>Apiaceae</taxon>
        <taxon>Apioideae</taxon>
        <taxon>Scandiceae</taxon>
        <taxon>Daucinae</taxon>
        <taxon>Daucus</taxon>
        <taxon>Daucus sect. Daucus</taxon>
    </lineage>
</organism>
<evidence type="ECO:0000256" key="4">
    <source>
        <dbReference type="ARBA" id="ARBA00022840"/>
    </source>
</evidence>
<gene>
    <name evidence="5" type="ORF">DCAR_021017</name>
</gene>
<dbReference type="EMBL" id="LNRQ01000006">
    <property type="protein sequence ID" value="KZM91618.1"/>
    <property type="molecule type" value="Genomic_DNA"/>
</dbReference>
<accession>A0A164WD42</accession>
<keyword evidence="3" id="KW-0418">Kinase</keyword>
<comment type="caution">
    <text evidence="5">The sequence shown here is derived from an EMBL/GenBank/DDBJ whole genome shotgun (WGS) entry which is preliminary data.</text>
</comment>
<proteinExistence type="predicted"/>
<dbReference type="AlphaFoldDB" id="A0A164WD42"/>
<keyword evidence="2" id="KW-0547">Nucleotide-binding</keyword>
<dbReference type="GO" id="GO:0005524">
    <property type="term" value="F:ATP binding"/>
    <property type="evidence" value="ECO:0007669"/>
    <property type="project" value="UniProtKB-KW"/>
</dbReference>
<evidence type="ECO:0000256" key="3">
    <source>
        <dbReference type="ARBA" id="ARBA00022777"/>
    </source>
</evidence>
<keyword evidence="1" id="KW-0808">Transferase</keyword>
<keyword evidence="4" id="KW-0067">ATP-binding</keyword>
<evidence type="ECO:0000256" key="1">
    <source>
        <dbReference type="ARBA" id="ARBA00022679"/>
    </source>
</evidence>